<dbReference type="PANTHER" id="PTHR48258:SF8">
    <property type="entry name" value="DUF4216 DOMAIN-CONTAINING PROTEIN"/>
    <property type="match status" value="1"/>
</dbReference>
<dbReference type="EMBL" id="JBANQN010000002">
    <property type="protein sequence ID" value="KAK6796281.1"/>
    <property type="molecule type" value="Genomic_DNA"/>
</dbReference>
<reference evidence="1 2" key="1">
    <citation type="submission" date="2024-02" db="EMBL/GenBank/DDBJ databases">
        <title>de novo genome assembly of Solanum bulbocastanum strain 11H21.</title>
        <authorList>
            <person name="Hosaka A.J."/>
        </authorList>
    </citation>
    <scope>NUCLEOTIDE SEQUENCE [LARGE SCALE GENOMIC DNA]</scope>
    <source>
        <tissue evidence="1">Young leaves</tissue>
    </source>
</reference>
<comment type="caution">
    <text evidence="1">The sequence shown here is derived from an EMBL/GenBank/DDBJ whole genome shotgun (WGS) entry which is preliminary data.</text>
</comment>
<keyword evidence="2" id="KW-1185">Reference proteome</keyword>
<dbReference type="AlphaFoldDB" id="A0AAN8U4Y7"/>
<sequence length="218" mass="25669">MKLSGYKSHDALLAANCIRKSLPKNIAVVLIRLGNFFKGICIKEHKVEIDSTVRLNAWTRARIHNKKFVNWFKEKVEIVEVPNHLGYLAKGPNRISNRRYTTYFITSFIHYNEFPHESLKRVEYLWLRQLVVLLVPEIQIPWMERLHSMDYHFVLASQVHQVFYVEDPTKASVYYATADVDIRWSREDIPGDVVHMTPDAQFLEDTSLETLEEYDDND</sequence>
<evidence type="ECO:0000313" key="2">
    <source>
        <dbReference type="Proteomes" id="UP001371456"/>
    </source>
</evidence>
<organism evidence="1 2">
    <name type="scientific">Solanum bulbocastanum</name>
    <name type="common">Wild potato</name>
    <dbReference type="NCBI Taxonomy" id="147425"/>
    <lineage>
        <taxon>Eukaryota</taxon>
        <taxon>Viridiplantae</taxon>
        <taxon>Streptophyta</taxon>
        <taxon>Embryophyta</taxon>
        <taxon>Tracheophyta</taxon>
        <taxon>Spermatophyta</taxon>
        <taxon>Magnoliopsida</taxon>
        <taxon>eudicotyledons</taxon>
        <taxon>Gunneridae</taxon>
        <taxon>Pentapetalae</taxon>
        <taxon>asterids</taxon>
        <taxon>lamiids</taxon>
        <taxon>Solanales</taxon>
        <taxon>Solanaceae</taxon>
        <taxon>Solanoideae</taxon>
        <taxon>Solaneae</taxon>
        <taxon>Solanum</taxon>
    </lineage>
</organism>
<evidence type="ECO:0000313" key="1">
    <source>
        <dbReference type="EMBL" id="KAK6796281.1"/>
    </source>
</evidence>
<name>A0AAN8U4Y7_SOLBU</name>
<protein>
    <recommendedName>
        <fullName evidence="3">DUF4216 domain-containing protein</fullName>
    </recommendedName>
</protein>
<dbReference type="PANTHER" id="PTHR48258">
    <property type="entry name" value="DUF4218 DOMAIN-CONTAINING PROTEIN-RELATED"/>
    <property type="match status" value="1"/>
</dbReference>
<evidence type="ECO:0008006" key="3">
    <source>
        <dbReference type="Google" id="ProtNLM"/>
    </source>
</evidence>
<accession>A0AAN8U4Y7</accession>
<proteinExistence type="predicted"/>
<gene>
    <name evidence="1" type="ORF">RDI58_003982</name>
</gene>
<dbReference type="Proteomes" id="UP001371456">
    <property type="component" value="Unassembled WGS sequence"/>
</dbReference>